<feature type="binding site" evidence="7">
    <location>
        <position position="194"/>
    </location>
    <ligand>
        <name>3-phosphoshikimate</name>
        <dbReference type="ChEBI" id="CHEBI:145989"/>
    </ligand>
</feature>
<feature type="binding site" evidence="7">
    <location>
        <position position="22"/>
    </location>
    <ligand>
        <name>3-phosphoshikimate</name>
        <dbReference type="ChEBI" id="CHEBI:145989"/>
    </ligand>
</feature>
<keyword evidence="4 7" id="KW-0808">Transferase</keyword>
<dbReference type="GO" id="GO:0003866">
    <property type="term" value="F:3-phosphoshikimate 1-carboxyvinyltransferase activity"/>
    <property type="evidence" value="ECO:0007669"/>
    <property type="project" value="UniProtKB-UniRule"/>
</dbReference>
<feature type="binding site" evidence="7">
    <location>
        <position position="331"/>
    </location>
    <ligand>
        <name>3-phosphoshikimate</name>
        <dbReference type="ChEBI" id="CHEBI:145989"/>
    </ligand>
</feature>
<keyword evidence="5 7" id="KW-0057">Aromatic amino acid biosynthesis</keyword>
<dbReference type="Gene3D" id="3.65.10.10">
    <property type="entry name" value="Enolpyruvate transferase domain"/>
    <property type="match status" value="2"/>
</dbReference>
<feature type="binding site" evidence="7">
    <location>
        <position position="380"/>
    </location>
    <ligand>
        <name>phosphoenolpyruvate</name>
        <dbReference type="ChEBI" id="CHEBI:58702"/>
    </ligand>
</feature>
<dbReference type="GO" id="GO:0009073">
    <property type="term" value="P:aromatic amino acid family biosynthetic process"/>
    <property type="evidence" value="ECO:0007669"/>
    <property type="project" value="UniProtKB-KW"/>
</dbReference>
<organism evidence="9 10">
    <name type="scientific">Trueperella bernardiae</name>
    <dbReference type="NCBI Taxonomy" id="59561"/>
    <lineage>
        <taxon>Bacteria</taxon>
        <taxon>Bacillati</taxon>
        <taxon>Actinomycetota</taxon>
        <taxon>Actinomycetes</taxon>
        <taxon>Actinomycetales</taxon>
        <taxon>Actinomycetaceae</taxon>
        <taxon>Trueperella</taxon>
    </lineage>
</organism>
<dbReference type="CDD" id="cd01556">
    <property type="entry name" value="EPSP_synthase"/>
    <property type="match status" value="1"/>
</dbReference>
<sequence>MTWPAPASGPAHATFSIPGSKSLTNRYLVLAALGDEPTVIRHPLVARDTELMAGALEALGARVVRGGDAWRVEPGPFRGGRIECGLAGTVMRFIPPLAALAGDPVVLDGDRAARVRPMGAIVEALGRLGARVEAGEHEGSPVLPLTVHGTGRVAGGQLDIDASASSQFVSALLLAAPRMERGLDLRHVGASLPSAPHIAMTVEVLREAGIEVVDEGQRWVVSPGVPRLGEVAIEPDLSNAGAFLAAAMVTGGTVRVERWPGATTQPGDAYRRIFTQMGGRARLEGGTLELTGPERIVPFDADMKDVGELVPTVAAVAAFAGGTSRLRNIGQLRGHETNRLAALVTELGRAEISAREEGDDLVIEGGAGRPATFDTYDDHRMATFAALLGLRLEGSRVQNVETTAKTLPGFVAMWEGAFGHVEA</sequence>
<evidence type="ECO:0000256" key="5">
    <source>
        <dbReference type="ARBA" id="ARBA00023141"/>
    </source>
</evidence>
<evidence type="ECO:0000256" key="4">
    <source>
        <dbReference type="ARBA" id="ARBA00022679"/>
    </source>
</evidence>
<dbReference type="EMBL" id="LNIZ01000003">
    <property type="protein sequence ID" value="KTF04325.1"/>
    <property type="molecule type" value="Genomic_DNA"/>
</dbReference>
<comment type="subcellular location">
    <subcellularLocation>
        <location evidence="7">Cytoplasm</location>
    </subcellularLocation>
</comment>
<name>A0A0W1KJW2_9ACTO</name>
<comment type="function">
    <text evidence="7">Catalyzes the transfer of the enolpyruvyl moiety of phosphoenolpyruvate (PEP) to the 5-hydroxyl of shikimate-3-phosphate (S3P) to produce enolpyruvyl shikimate-3-phosphate and inorganic phosphate.</text>
</comment>
<dbReference type="Pfam" id="PF00275">
    <property type="entry name" value="EPSP_synthase"/>
    <property type="match status" value="1"/>
</dbReference>
<comment type="subunit">
    <text evidence="7">Monomer.</text>
</comment>
<dbReference type="NCBIfam" id="TIGR01356">
    <property type="entry name" value="aroA"/>
    <property type="match status" value="1"/>
</dbReference>
<feature type="binding site" evidence="7">
    <location>
        <position position="335"/>
    </location>
    <ligand>
        <name>3-phosphoshikimate</name>
        <dbReference type="ChEBI" id="CHEBI:145989"/>
    </ligand>
</feature>
<accession>A0A0W1KJW2</accession>
<feature type="binding site" evidence="7">
    <location>
        <position position="167"/>
    </location>
    <ligand>
        <name>3-phosphoshikimate</name>
        <dbReference type="ChEBI" id="CHEBI:145989"/>
    </ligand>
</feature>
<evidence type="ECO:0000256" key="6">
    <source>
        <dbReference type="ARBA" id="ARBA00044633"/>
    </source>
</evidence>
<evidence type="ECO:0000313" key="10">
    <source>
        <dbReference type="Proteomes" id="UP000054404"/>
    </source>
</evidence>
<dbReference type="PATRIC" id="fig|59561.3.peg.839"/>
<proteinExistence type="inferred from homology"/>
<dbReference type="FunFam" id="3.65.10.10:FF:000011">
    <property type="entry name" value="3-phosphoshikimate 1-carboxyvinyltransferase"/>
    <property type="match status" value="1"/>
</dbReference>
<evidence type="ECO:0000256" key="2">
    <source>
        <dbReference type="ARBA" id="ARBA00009948"/>
    </source>
</evidence>
<evidence type="ECO:0000256" key="7">
    <source>
        <dbReference type="HAMAP-Rule" id="MF_00210"/>
    </source>
</evidence>
<dbReference type="HAMAP" id="MF_00210">
    <property type="entry name" value="EPSP_synth"/>
    <property type="match status" value="1"/>
</dbReference>
<feature type="binding site" evidence="7">
    <location>
        <position position="405"/>
    </location>
    <ligand>
        <name>phosphoenolpyruvate</name>
        <dbReference type="ChEBI" id="CHEBI:58702"/>
    </ligand>
</feature>
<reference evidence="9 10" key="1">
    <citation type="submission" date="2015-11" db="EMBL/GenBank/DDBJ databases">
        <title>Draft Genome Sequence of the Type Strain Trueperella bernardiae LCDC 89-0504T, Isolated from Blood Culture.</title>
        <authorList>
            <person name="Bernier A.-M."/>
            <person name="Bernard K."/>
        </authorList>
    </citation>
    <scope>NUCLEOTIDE SEQUENCE [LARGE SCALE GENOMIC DNA]</scope>
    <source>
        <strain evidence="9 10">LCDC 89-0504</strain>
    </source>
</reference>
<dbReference type="PANTHER" id="PTHR21090">
    <property type="entry name" value="AROM/DEHYDROQUINATE SYNTHASE"/>
    <property type="match status" value="1"/>
</dbReference>
<dbReference type="AlphaFoldDB" id="A0A0W1KJW2"/>
<dbReference type="GO" id="GO:0009423">
    <property type="term" value="P:chorismate biosynthetic process"/>
    <property type="evidence" value="ECO:0007669"/>
    <property type="project" value="UniProtKB-UniRule"/>
</dbReference>
<dbReference type="STRING" id="59561.AQZ59_00846"/>
<comment type="pathway">
    <text evidence="1 7">Metabolic intermediate biosynthesis; chorismate biosynthesis; chorismate from D-erythrose 4-phosphate and phosphoenolpyruvate: step 6/7.</text>
</comment>
<comment type="similarity">
    <text evidence="2 7">Belongs to the EPSP synthase family.</text>
</comment>
<evidence type="ECO:0000313" key="9">
    <source>
        <dbReference type="EMBL" id="KTF04325.1"/>
    </source>
</evidence>
<dbReference type="GO" id="GO:0008652">
    <property type="term" value="P:amino acid biosynthetic process"/>
    <property type="evidence" value="ECO:0007669"/>
    <property type="project" value="UniProtKB-KW"/>
</dbReference>
<keyword evidence="7" id="KW-0963">Cytoplasm</keyword>
<protein>
    <recommendedName>
        <fullName evidence="7">3-phosphoshikimate 1-carboxyvinyltransferase</fullName>
        <ecNumber evidence="7">2.5.1.19</ecNumber>
    </recommendedName>
    <alternativeName>
        <fullName evidence="7">5-enolpyruvylshikimate-3-phosphate synthase</fullName>
        <shortName evidence="7">EPSP synthase</shortName>
        <shortName evidence="7">EPSPS</shortName>
    </alternativeName>
</protein>
<feature type="binding site" evidence="7">
    <location>
        <position position="339"/>
    </location>
    <ligand>
        <name>phosphoenolpyruvate</name>
        <dbReference type="ChEBI" id="CHEBI:58702"/>
    </ligand>
</feature>
<feature type="domain" description="Enolpyruvate transferase" evidence="8">
    <location>
        <begin position="12"/>
        <end position="412"/>
    </location>
</feature>
<evidence type="ECO:0000256" key="3">
    <source>
        <dbReference type="ARBA" id="ARBA00022605"/>
    </source>
</evidence>
<dbReference type="OrthoDB" id="9809920at2"/>
<dbReference type="InterPro" id="IPR036968">
    <property type="entry name" value="Enolpyruvate_Tfrase_sf"/>
</dbReference>
<feature type="binding site" evidence="7">
    <location>
        <position position="88"/>
    </location>
    <ligand>
        <name>phosphoenolpyruvate</name>
        <dbReference type="ChEBI" id="CHEBI:58702"/>
    </ligand>
</feature>
<dbReference type="PANTHER" id="PTHR21090:SF5">
    <property type="entry name" value="PENTAFUNCTIONAL AROM POLYPEPTIDE"/>
    <property type="match status" value="1"/>
</dbReference>
<feature type="binding site" evidence="7">
    <location>
        <position position="165"/>
    </location>
    <ligand>
        <name>3-phosphoshikimate</name>
        <dbReference type="ChEBI" id="CHEBI:145989"/>
    </ligand>
</feature>
<dbReference type="GO" id="GO:0005737">
    <property type="term" value="C:cytoplasm"/>
    <property type="evidence" value="ECO:0007669"/>
    <property type="project" value="UniProtKB-SubCell"/>
</dbReference>
<dbReference type="SUPFAM" id="SSF55205">
    <property type="entry name" value="EPT/RTPC-like"/>
    <property type="match status" value="1"/>
</dbReference>
<feature type="active site" description="Proton acceptor" evidence="7">
    <location>
        <position position="308"/>
    </location>
</feature>
<evidence type="ECO:0000256" key="1">
    <source>
        <dbReference type="ARBA" id="ARBA00004811"/>
    </source>
</evidence>
<feature type="binding site" evidence="7">
    <location>
        <position position="116"/>
    </location>
    <ligand>
        <name>phosphoenolpyruvate</name>
        <dbReference type="ChEBI" id="CHEBI:58702"/>
    </ligand>
</feature>
<dbReference type="UniPathway" id="UPA00053">
    <property type="reaction ID" value="UER00089"/>
</dbReference>
<dbReference type="InterPro" id="IPR001986">
    <property type="entry name" value="Enolpyruvate_Tfrase_dom"/>
</dbReference>
<feature type="binding site" evidence="7">
    <location>
        <position position="308"/>
    </location>
    <ligand>
        <name>3-phosphoshikimate</name>
        <dbReference type="ChEBI" id="CHEBI:145989"/>
    </ligand>
</feature>
<comment type="caution">
    <text evidence="9">The sequence shown here is derived from an EMBL/GenBank/DDBJ whole genome shotgun (WGS) entry which is preliminary data.</text>
</comment>
<comment type="catalytic activity">
    <reaction evidence="6">
        <text>3-phosphoshikimate + phosphoenolpyruvate = 5-O-(1-carboxyvinyl)-3-phosphoshikimate + phosphate</text>
        <dbReference type="Rhea" id="RHEA:21256"/>
        <dbReference type="ChEBI" id="CHEBI:43474"/>
        <dbReference type="ChEBI" id="CHEBI:57701"/>
        <dbReference type="ChEBI" id="CHEBI:58702"/>
        <dbReference type="ChEBI" id="CHEBI:145989"/>
        <dbReference type="EC" id="2.5.1.19"/>
    </reaction>
    <physiologicalReaction direction="left-to-right" evidence="6">
        <dbReference type="Rhea" id="RHEA:21257"/>
    </physiologicalReaction>
</comment>
<feature type="binding site" evidence="7">
    <location>
        <position position="21"/>
    </location>
    <ligand>
        <name>phosphoenolpyruvate</name>
        <dbReference type="ChEBI" id="CHEBI:58702"/>
    </ligand>
</feature>
<keyword evidence="10" id="KW-1185">Reference proteome</keyword>
<dbReference type="InterPro" id="IPR006264">
    <property type="entry name" value="EPSP_synthase"/>
</dbReference>
<dbReference type="RefSeq" id="WP_062613412.1">
    <property type="nucleotide sequence ID" value="NZ_LNIZ01000003.1"/>
</dbReference>
<evidence type="ECO:0000259" key="8">
    <source>
        <dbReference type="Pfam" id="PF00275"/>
    </source>
</evidence>
<dbReference type="InterPro" id="IPR013792">
    <property type="entry name" value="RNA3'P_cycl/enolpyr_Trfase_a/b"/>
</dbReference>
<keyword evidence="3 7" id="KW-0028">Amino-acid biosynthesis</keyword>
<dbReference type="EC" id="2.5.1.19" evidence="7"/>
<gene>
    <name evidence="7 9" type="primary">aroA</name>
    <name evidence="9" type="ORF">AQZ59_00846</name>
</gene>
<feature type="binding site" evidence="7">
    <location>
        <position position="21"/>
    </location>
    <ligand>
        <name>3-phosphoshikimate</name>
        <dbReference type="ChEBI" id="CHEBI:145989"/>
    </ligand>
</feature>
<feature type="binding site" evidence="7">
    <location>
        <position position="166"/>
    </location>
    <ligand>
        <name>3-phosphoshikimate</name>
        <dbReference type="ChEBI" id="CHEBI:145989"/>
    </ligand>
</feature>
<feature type="binding site" evidence="7">
    <location>
        <position position="26"/>
    </location>
    <ligand>
        <name>3-phosphoshikimate</name>
        <dbReference type="ChEBI" id="CHEBI:145989"/>
    </ligand>
</feature>
<dbReference type="PIRSF" id="PIRSF000505">
    <property type="entry name" value="EPSPS"/>
    <property type="match status" value="1"/>
</dbReference>
<feature type="binding site" evidence="7">
    <location>
        <position position="167"/>
    </location>
    <ligand>
        <name>phosphoenolpyruvate</name>
        <dbReference type="ChEBI" id="CHEBI:58702"/>
    </ligand>
</feature>
<dbReference type="Proteomes" id="UP000054404">
    <property type="component" value="Unassembled WGS sequence"/>
</dbReference>